<evidence type="ECO:0000313" key="2">
    <source>
        <dbReference type="EMBL" id="VFK53348.1"/>
    </source>
</evidence>
<sequence length="361" mass="40929">MSVNDGANGIHTLIVFSDEWLDNNRDYINQFLNIAFEVKTPDKYEKENERSSLGLLDTLKKLEGYHKDFFLVFAHVEQKSGLWHELEGGRLEELGTNELFRRRTLGFQKVKTHDKPDKKCRVKVQGWLGKAYPAEVEGSDSKSLDKIKKGKPCFLKVGAFSFDAVKYALMDHASRVAKEVPAFQHSYVESIHFEGGTLSGKTIHFSPELNTLIGIRGSGKSSILEVLRYALDIPFGEKSGDRKYKQELVGFTLGGGGRVVIRAIDRYGQPYEIRRVWKEDYSNVFIDDKLQPGVSIRETILYKPIYFGQKDLSSTGEGFEKDLVEKLLGSKLNEVHRRIAEQKTQIGEIIDGLLKTTTVTE</sequence>
<dbReference type="Pfam" id="PF13476">
    <property type="entry name" value="AAA_23"/>
    <property type="match status" value="1"/>
</dbReference>
<reference evidence="2" key="1">
    <citation type="submission" date="2019-02" db="EMBL/GenBank/DDBJ databases">
        <authorList>
            <person name="Gruber-Vodicka R. H."/>
            <person name="Seah K. B. B."/>
        </authorList>
    </citation>
    <scope>NUCLEOTIDE SEQUENCE</scope>
    <source>
        <strain evidence="3">BECK_BY2</strain>
        <strain evidence="2">BECK_BY3</strain>
    </source>
</reference>
<evidence type="ECO:0000313" key="3">
    <source>
        <dbReference type="EMBL" id="VFK55194.1"/>
    </source>
</evidence>
<proteinExistence type="predicted"/>
<dbReference type="InterPro" id="IPR027417">
    <property type="entry name" value="P-loop_NTPase"/>
</dbReference>
<name>A0A450ZHZ6_9GAMM</name>
<evidence type="ECO:0000259" key="1">
    <source>
        <dbReference type="Pfam" id="PF13476"/>
    </source>
</evidence>
<dbReference type="SUPFAM" id="SSF52540">
    <property type="entry name" value="P-loop containing nucleoside triphosphate hydrolases"/>
    <property type="match status" value="1"/>
</dbReference>
<dbReference type="EMBL" id="CAADFV010000026">
    <property type="protein sequence ID" value="VFK55194.1"/>
    <property type="molecule type" value="Genomic_DNA"/>
</dbReference>
<dbReference type="InterPro" id="IPR038729">
    <property type="entry name" value="Rad50/SbcC_AAA"/>
</dbReference>
<dbReference type="Gene3D" id="3.40.50.300">
    <property type="entry name" value="P-loop containing nucleotide triphosphate hydrolases"/>
    <property type="match status" value="1"/>
</dbReference>
<accession>A0A450ZHZ6</accession>
<dbReference type="AlphaFoldDB" id="A0A450ZHZ6"/>
<feature type="domain" description="Rad50/SbcC-type AAA" evidence="1">
    <location>
        <begin position="199"/>
        <end position="268"/>
    </location>
</feature>
<dbReference type="GO" id="GO:0006302">
    <property type="term" value="P:double-strand break repair"/>
    <property type="evidence" value="ECO:0007669"/>
    <property type="project" value="InterPro"/>
</dbReference>
<dbReference type="GO" id="GO:0016887">
    <property type="term" value="F:ATP hydrolysis activity"/>
    <property type="evidence" value="ECO:0007669"/>
    <property type="project" value="InterPro"/>
</dbReference>
<gene>
    <name evidence="3" type="ORF">BECKTUN1418E_GA0071001_10261</name>
    <name evidence="2" type="ORF">BECKTUN1418F_GA0071002_10198</name>
</gene>
<dbReference type="EMBL" id="CAADFY010000019">
    <property type="protein sequence ID" value="VFK53348.1"/>
    <property type="molecule type" value="Genomic_DNA"/>
</dbReference>
<protein>
    <submittedName>
        <fullName evidence="2">AAA domain-containing protein</fullName>
    </submittedName>
</protein>
<organism evidence="2">
    <name type="scientific">Candidatus Kentrum sp. TUN</name>
    <dbReference type="NCBI Taxonomy" id="2126343"/>
    <lineage>
        <taxon>Bacteria</taxon>
        <taxon>Pseudomonadati</taxon>
        <taxon>Pseudomonadota</taxon>
        <taxon>Gammaproteobacteria</taxon>
        <taxon>Candidatus Kentrum</taxon>
    </lineage>
</organism>